<accession>A0A6A6F0A7</accession>
<dbReference type="Proteomes" id="UP000799539">
    <property type="component" value="Unassembled WGS sequence"/>
</dbReference>
<evidence type="ECO:0000313" key="2">
    <source>
        <dbReference type="EMBL" id="KAF2206774.1"/>
    </source>
</evidence>
<protein>
    <submittedName>
        <fullName evidence="2">Uncharacterized protein</fullName>
    </submittedName>
</protein>
<reference evidence="2" key="1">
    <citation type="journal article" date="2020" name="Stud. Mycol.">
        <title>101 Dothideomycetes genomes: a test case for predicting lifestyles and emergence of pathogens.</title>
        <authorList>
            <person name="Haridas S."/>
            <person name="Albert R."/>
            <person name="Binder M."/>
            <person name="Bloem J."/>
            <person name="Labutti K."/>
            <person name="Salamov A."/>
            <person name="Andreopoulos B."/>
            <person name="Baker S."/>
            <person name="Barry K."/>
            <person name="Bills G."/>
            <person name="Bluhm B."/>
            <person name="Cannon C."/>
            <person name="Castanera R."/>
            <person name="Culley D."/>
            <person name="Daum C."/>
            <person name="Ezra D."/>
            <person name="Gonzalez J."/>
            <person name="Henrissat B."/>
            <person name="Kuo A."/>
            <person name="Liang C."/>
            <person name="Lipzen A."/>
            <person name="Lutzoni F."/>
            <person name="Magnuson J."/>
            <person name="Mondo S."/>
            <person name="Nolan M."/>
            <person name="Ohm R."/>
            <person name="Pangilinan J."/>
            <person name="Park H.-J."/>
            <person name="Ramirez L."/>
            <person name="Alfaro M."/>
            <person name="Sun H."/>
            <person name="Tritt A."/>
            <person name="Yoshinaga Y."/>
            <person name="Zwiers L.-H."/>
            <person name="Turgeon B."/>
            <person name="Goodwin S."/>
            <person name="Spatafora J."/>
            <person name="Crous P."/>
            <person name="Grigoriev I."/>
        </authorList>
    </citation>
    <scope>NUCLEOTIDE SEQUENCE</scope>
    <source>
        <strain evidence="2">SCOH1-5</strain>
    </source>
</reference>
<proteinExistence type="predicted"/>
<evidence type="ECO:0000313" key="3">
    <source>
        <dbReference type="Proteomes" id="UP000799539"/>
    </source>
</evidence>
<feature type="compositionally biased region" description="Basic residues" evidence="1">
    <location>
        <begin position="22"/>
        <end position="41"/>
    </location>
</feature>
<organism evidence="2 3">
    <name type="scientific">Cercospora zeae-maydis SCOH1-5</name>
    <dbReference type="NCBI Taxonomy" id="717836"/>
    <lineage>
        <taxon>Eukaryota</taxon>
        <taxon>Fungi</taxon>
        <taxon>Dikarya</taxon>
        <taxon>Ascomycota</taxon>
        <taxon>Pezizomycotina</taxon>
        <taxon>Dothideomycetes</taxon>
        <taxon>Dothideomycetidae</taxon>
        <taxon>Mycosphaerellales</taxon>
        <taxon>Mycosphaerellaceae</taxon>
        <taxon>Cercospora</taxon>
    </lineage>
</organism>
<sequence length="89" mass="10087">MRIERSQPWAGKAGEAGTTRRPLTRSRVRRCGSYRIPRPRLRNSEHHPRTPASETSLWSKHIAYANAKPSSQHRTLLASNASAVKMQLI</sequence>
<evidence type="ECO:0000256" key="1">
    <source>
        <dbReference type="SAM" id="MobiDB-lite"/>
    </source>
</evidence>
<keyword evidence="3" id="KW-1185">Reference proteome</keyword>
<name>A0A6A6F0A7_9PEZI</name>
<gene>
    <name evidence="2" type="ORF">CERZMDRAFT_91927</name>
</gene>
<dbReference type="EMBL" id="ML992712">
    <property type="protein sequence ID" value="KAF2206774.1"/>
    <property type="molecule type" value="Genomic_DNA"/>
</dbReference>
<feature type="region of interest" description="Disordered" evidence="1">
    <location>
        <begin position="1"/>
        <end position="55"/>
    </location>
</feature>
<dbReference type="AlphaFoldDB" id="A0A6A6F0A7"/>